<evidence type="ECO:0000259" key="3">
    <source>
        <dbReference type="PROSITE" id="PS50206"/>
    </source>
</evidence>
<gene>
    <name evidence="4" type="ORF">C496_19525</name>
</gene>
<organism evidence="4 5">
    <name type="scientific">Natronorubrum tibetense GA33</name>
    <dbReference type="NCBI Taxonomy" id="1114856"/>
    <lineage>
        <taxon>Archaea</taxon>
        <taxon>Methanobacteriati</taxon>
        <taxon>Methanobacteriota</taxon>
        <taxon>Stenosarchaea group</taxon>
        <taxon>Halobacteria</taxon>
        <taxon>Halobacteriales</taxon>
        <taxon>Natrialbaceae</taxon>
        <taxon>Natronorubrum</taxon>
    </lineage>
</organism>
<accession>L9VKY8</accession>
<keyword evidence="1 4" id="KW-0808">Transferase</keyword>
<evidence type="ECO:0000313" key="4">
    <source>
        <dbReference type="EMBL" id="ELY37731.1"/>
    </source>
</evidence>
<proteinExistence type="predicted"/>
<dbReference type="InterPro" id="IPR001763">
    <property type="entry name" value="Rhodanese-like_dom"/>
</dbReference>
<reference evidence="4 5" key="1">
    <citation type="journal article" date="2014" name="PLoS Genet.">
        <title>Phylogenetically driven sequencing of extremely halophilic archaea reveals strategies for static and dynamic osmo-response.</title>
        <authorList>
            <person name="Becker E.A."/>
            <person name="Seitzer P.M."/>
            <person name="Tritt A."/>
            <person name="Larsen D."/>
            <person name="Krusor M."/>
            <person name="Yao A.I."/>
            <person name="Wu D."/>
            <person name="Madern D."/>
            <person name="Eisen J.A."/>
            <person name="Darling A.E."/>
            <person name="Facciotti M.T."/>
        </authorList>
    </citation>
    <scope>NUCLEOTIDE SEQUENCE [LARGE SCALE GENOMIC DNA]</scope>
    <source>
        <strain evidence="4 5">GA33</strain>
    </source>
</reference>
<comment type="caution">
    <text evidence="4">The sequence shown here is derived from an EMBL/GenBank/DDBJ whole genome shotgun (WGS) entry which is preliminary data.</text>
</comment>
<dbReference type="STRING" id="1114856.GCA_000383975_04197"/>
<dbReference type="Gene3D" id="3.40.250.10">
    <property type="entry name" value="Rhodanese-like domain"/>
    <property type="match status" value="2"/>
</dbReference>
<feature type="domain" description="Rhodanese" evidence="3">
    <location>
        <begin position="20"/>
        <end position="145"/>
    </location>
</feature>
<dbReference type="eggNOG" id="arCOG02019">
    <property type="taxonomic scope" value="Archaea"/>
</dbReference>
<name>L9VKY8_9EURY</name>
<dbReference type="PATRIC" id="fig|1114856.3.peg.4034"/>
<dbReference type="SUPFAM" id="SSF52821">
    <property type="entry name" value="Rhodanese/Cell cycle control phosphatase"/>
    <property type="match status" value="2"/>
</dbReference>
<dbReference type="Pfam" id="PF00581">
    <property type="entry name" value="Rhodanese"/>
    <property type="match status" value="2"/>
</dbReference>
<dbReference type="RefSeq" id="WP_006092036.1">
    <property type="nucleotide sequence ID" value="NZ_AOHW01000045.1"/>
</dbReference>
<sequence length="292" mass="32061">MTTETVPSLVEPEWLEARLETPDVRVVDCTLHLSFDSETGDRQSESGRSDWERAHIPGSVFADIQDDLSAADPEYPYQRPTPERFADAMEALGIGDDSRVVLYDAAENIWAARAWWLLRAFGFDRAGILNGGWKRWTAEDRPISTAPPTDQEVTFTPEPRPELFVDKETVLEAIDDDSCCLVNALRPADHAGTGLVKYGRPGRIPDSVNVPAIGDESIVGPADNTYLPRPTLRERFADVGVIDTGRVITYCGGGIAASNAAFALHLLGRENVAVYDGSLAEWGRTDLPMETD</sequence>
<keyword evidence="2" id="KW-0677">Repeat</keyword>
<protein>
    <submittedName>
        <fullName evidence="4">Thiosulfate sulfurtransferase</fullName>
    </submittedName>
</protein>
<feature type="domain" description="Rhodanese" evidence="3">
    <location>
        <begin position="202"/>
        <end position="291"/>
    </location>
</feature>
<dbReference type="PANTHER" id="PTHR11364">
    <property type="entry name" value="THIOSULFATE SULFERTANSFERASE"/>
    <property type="match status" value="1"/>
</dbReference>
<dbReference type="CDD" id="cd01448">
    <property type="entry name" value="TST_Repeat_1"/>
    <property type="match status" value="1"/>
</dbReference>
<dbReference type="GO" id="GO:0004792">
    <property type="term" value="F:thiosulfate-cyanide sulfurtransferase activity"/>
    <property type="evidence" value="ECO:0007669"/>
    <property type="project" value="TreeGrafter"/>
</dbReference>
<keyword evidence="5" id="KW-1185">Reference proteome</keyword>
<dbReference type="PANTHER" id="PTHR11364:SF27">
    <property type="entry name" value="SULFURTRANSFERASE"/>
    <property type="match status" value="1"/>
</dbReference>
<dbReference type="AlphaFoldDB" id="L9VKY8"/>
<dbReference type="PROSITE" id="PS50206">
    <property type="entry name" value="RHODANESE_3"/>
    <property type="match status" value="2"/>
</dbReference>
<dbReference type="CDD" id="cd01449">
    <property type="entry name" value="TST_Repeat_2"/>
    <property type="match status" value="1"/>
</dbReference>
<dbReference type="InterPro" id="IPR036873">
    <property type="entry name" value="Rhodanese-like_dom_sf"/>
</dbReference>
<evidence type="ECO:0000313" key="5">
    <source>
        <dbReference type="Proteomes" id="UP000011599"/>
    </source>
</evidence>
<dbReference type="OrthoDB" id="10492at2157"/>
<dbReference type="Proteomes" id="UP000011599">
    <property type="component" value="Unassembled WGS sequence"/>
</dbReference>
<dbReference type="InterPro" id="IPR045078">
    <property type="entry name" value="TST/MPST-like"/>
</dbReference>
<dbReference type="SMART" id="SM00450">
    <property type="entry name" value="RHOD"/>
    <property type="match status" value="2"/>
</dbReference>
<evidence type="ECO:0000256" key="1">
    <source>
        <dbReference type="ARBA" id="ARBA00022679"/>
    </source>
</evidence>
<evidence type="ECO:0000256" key="2">
    <source>
        <dbReference type="ARBA" id="ARBA00022737"/>
    </source>
</evidence>
<dbReference type="EMBL" id="AOHW01000045">
    <property type="protein sequence ID" value="ELY37731.1"/>
    <property type="molecule type" value="Genomic_DNA"/>
</dbReference>